<dbReference type="GO" id="GO:0016491">
    <property type="term" value="F:oxidoreductase activity"/>
    <property type="evidence" value="ECO:0007669"/>
    <property type="project" value="InterPro"/>
</dbReference>
<reference evidence="7" key="2">
    <citation type="submission" date="2023-06" db="EMBL/GenBank/DDBJ databases">
        <authorList>
            <consortium name="Lawrence Berkeley National Laboratory"/>
            <person name="Haridas S."/>
            <person name="Hensen N."/>
            <person name="Bonometti L."/>
            <person name="Westerberg I."/>
            <person name="Brannstrom I.O."/>
            <person name="Guillou S."/>
            <person name="Cros-Aarteil S."/>
            <person name="Calhoun S."/>
            <person name="Kuo A."/>
            <person name="Mondo S."/>
            <person name="Pangilinan J."/>
            <person name="Riley R."/>
            <person name="LaButti K."/>
            <person name="Andreopoulos B."/>
            <person name="Lipzen A."/>
            <person name="Chen C."/>
            <person name="Yanf M."/>
            <person name="Daum C."/>
            <person name="Ng V."/>
            <person name="Clum A."/>
            <person name="Steindorff A."/>
            <person name="Ohm R."/>
            <person name="Martin F."/>
            <person name="Silar P."/>
            <person name="Natvig D."/>
            <person name="Lalanne C."/>
            <person name="Gautier V."/>
            <person name="Ament-velasquez S.L."/>
            <person name="Kruys A."/>
            <person name="Hutchinson M.I."/>
            <person name="Powell A.J."/>
            <person name="Barry K."/>
            <person name="Miller A.N."/>
            <person name="Grigoriev I.V."/>
            <person name="Debuchy R."/>
            <person name="Gladieux P."/>
            <person name="Thoren M.H."/>
            <person name="Johannesson H."/>
        </authorList>
    </citation>
    <scope>NUCLEOTIDE SEQUENCE</scope>
    <source>
        <strain evidence="7">CBS 232.78</strain>
    </source>
</reference>
<dbReference type="Pfam" id="PF00394">
    <property type="entry name" value="Cu-oxidase"/>
    <property type="match status" value="1"/>
</dbReference>
<dbReference type="Pfam" id="PF07731">
    <property type="entry name" value="Cu-oxidase_2"/>
    <property type="match status" value="1"/>
</dbReference>
<name>A0AAE0NRU4_9PEZI</name>
<evidence type="ECO:0000256" key="3">
    <source>
        <dbReference type="SAM" id="SignalP"/>
    </source>
</evidence>
<keyword evidence="8" id="KW-1185">Reference proteome</keyword>
<evidence type="ECO:0000256" key="1">
    <source>
        <dbReference type="ARBA" id="ARBA00010609"/>
    </source>
</evidence>
<dbReference type="InterPro" id="IPR008972">
    <property type="entry name" value="Cupredoxin"/>
</dbReference>
<evidence type="ECO:0000313" key="7">
    <source>
        <dbReference type="EMBL" id="KAK3386507.1"/>
    </source>
</evidence>
<dbReference type="GO" id="GO:0005507">
    <property type="term" value="F:copper ion binding"/>
    <property type="evidence" value="ECO:0007669"/>
    <property type="project" value="InterPro"/>
</dbReference>
<gene>
    <name evidence="7" type="ORF">B0H63DRAFT_540447</name>
</gene>
<organism evidence="7 8">
    <name type="scientific">Podospora didyma</name>
    <dbReference type="NCBI Taxonomy" id="330526"/>
    <lineage>
        <taxon>Eukaryota</taxon>
        <taxon>Fungi</taxon>
        <taxon>Dikarya</taxon>
        <taxon>Ascomycota</taxon>
        <taxon>Pezizomycotina</taxon>
        <taxon>Sordariomycetes</taxon>
        <taxon>Sordariomycetidae</taxon>
        <taxon>Sordariales</taxon>
        <taxon>Podosporaceae</taxon>
        <taxon>Podospora</taxon>
    </lineage>
</organism>
<feature type="chain" id="PRO_5041988815" evidence="3">
    <location>
        <begin position="21"/>
        <end position="584"/>
    </location>
</feature>
<dbReference type="CDD" id="cd13854">
    <property type="entry name" value="CuRO_1_MaLCC_like"/>
    <property type="match status" value="1"/>
</dbReference>
<evidence type="ECO:0000259" key="4">
    <source>
        <dbReference type="Pfam" id="PF00394"/>
    </source>
</evidence>
<dbReference type="InterPro" id="IPR001117">
    <property type="entry name" value="Cu-oxidase_2nd"/>
</dbReference>
<dbReference type="Gene3D" id="2.60.40.420">
    <property type="entry name" value="Cupredoxins - blue copper proteins"/>
    <property type="match status" value="3"/>
</dbReference>
<dbReference type="CDD" id="cd13901">
    <property type="entry name" value="CuRO_3_MaLCC_like"/>
    <property type="match status" value="1"/>
</dbReference>
<dbReference type="InterPro" id="IPR011706">
    <property type="entry name" value="Cu-oxidase_C"/>
</dbReference>
<dbReference type="PANTHER" id="PTHR11709">
    <property type="entry name" value="MULTI-COPPER OXIDASE"/>
    <property type="match status" value="1"/>
</dbReference>
<keyword evidence="3" id="KW-0732">Signal</keyword>
<proteinExistence type="inferred from homology"/>
<evidence type="ECO:0000259" key="6">
    <source>
        <dbReference type="Pfam" id="PF07732"/>
    </source>
</evidence>
<dbReference type="Pfam" id="PF07732">
    <property type="entry name" value="Cu-oxidase_3"/>
    <property type="match status" value="1"/>
</dbReference>
<feature type="domain" description="Plastocyanin-like" evidence="5">
    <location>
        <begin position="416"/>
        <end position="550"/>
    </location>
</feature>
<feature type="signal peptide" evidence="3">
    <location>
        <begin position="1"/>
        <end position="20"/>
    </location>
</feature>
<dbReference type="PANTHER" id="PTHR11709:SF145">
    <property type="entry name" value="LCC1"/>
    <property type="match status" value="1"/>
</dbReference>
<reference evidence="7" key="1">
    <citation type="journal article" date="2023" name="Mol. Phylogenet. Evol.">
        <title>Genome-scale phylogeny and comparative genomics of the fungal order Sordariales.</title>
        <authorList>
            <person name="Hensen N."/>
            <person name="Bonometti L."/>
            <person name="Westerberg I."/>
            <person name="Brannstrom I.O."/>
            <person name="Guillou S."/>
            <person name="Cros-Aarteil S."/>
            <person name="Calhoun S."/>
            <person name="Haridas S."/>
            <person name="Kuo A."/>
            <person name="Mondo S."/>
            <person name="Pangilinan J."/>
            <person name="Riley R."/>
            <person name="LaButti K."/>
            <person name="Andreopoulos B."/>
            <person name="Lipzen A."/>
            <person name="Chen C."/>
            <person name="Yan M."/>
            <person name="Daum C."/>
            <person name="Ng V."/>
            <person name="Clum A."/>
            <person name="Steindorff A."/>
            <person name="Ohm R.A."/>
            <person name="Martin F."/>
            <person name="Silar P."/>
            <person name="Natvig D.O."/>
            <person name="Lalanne C."/>
            <person name="Gautier V."/>
            <person name="Ament-Velasquez S.L."/>
            <person name="Kruys A."/>
            <person name="Hutchinson M.I."/>
            <person name="Powell A.J."/>
            <person name="Barry K."/>
            <person name="Miller A.N."/>
            <person name="Grigoriev I.V."/>
            <person name="Debuchy R."/>
            <person name="Gladieux P."/>
            <person name="Hiltunen Thoren M."/>
            <person name="Johannesson H."/>
        </authorList>
    </citation>
    <scope>NUCLEOTIDE SEQUENCE</scope>
    <source>
        <strain evidence="7">CBS 232.78</strain>
    </source>
</reference>
<dbReference type="Proteomes" id="UP001285441">
    <property type="component" value="Unassembled WGS sequence"/>
</dbReference>
<protein>
    <submittedName>
        <fullName evidence="7">Cupredoxin</fullName>
    </submittedName>
</protein>
<feature type="domain" description="Plastocyanin-like" evidence="4">
    <location>
        <begin position="199"/>
        <end position="358"/>
    </location>
</feature>
<evidence type="ECO:0000313" key="8">
    <source>
        <dbReference type="Proteomes" id="UP001285441"/>
    </source>
</evidence>
<evidence type="ECO:0000259" key="5">
    <source>
        <dbReference type="Pfam" id="PF07731"/>
    </source>
</evidence>
<comment type="similarity">
    <text evidence="1">Belongs to the multicopper oxidase family.</text>
</comment>
<dbReference type="InterPro" id="IPR011707">
    <property type="entry name" value="Cu-oxidase-like_N"/>
</dbReference>
<dbReference type="EMBL" id="JAULSW010000003">
    <property type="protein sequence ID" value="KAK3386507.1"/>
    <property type="molecule type" value="Genomic_DNA"/>
</dbReference>
<comment type="caution">
    <text evidence="7">The sequence shown here is derived from an EMBL/GenBank/DDBJ whole genome shotgun (WGS) entry which is preliminary data.</text>
</comment>
<dbReference type="AlphaFoldDB" id="A0AAE0NRU4"/>
<accession>A0AAE0NRU4</accession>
<dbReference type="InterPro" id="IPR045087">
    <property type="entry name" value="Cu-oxidase_fam"/>
</dbReference>
<sequence length="584" mass="64718">MVKVNVISLLGLGSLRCVAGSAINTLGMLEAPTLPKFLTNNPLPDGKPWGKLTSPVGSAPTTGVTRRYDFMFSRGVSSPDGFQKDSLLINGQSPGPLIHANWGDWIEITVHNNITNPDEGTALHWHGFLQHNTPWSDGVPSVSQCPIAPGSSYTYRIRAERPGTTWYHAHYSAQYAGGLYGPLVVYGPSHVDYDVDLGPIFVSDYFHREYFHIVADVVGTNATRWGQPSDNTMINARANFNCSLVTDGTPCHNNAGLSKFRFRKGKTYRLRLINSSAGGLVYFSIDNHTLQVVSADFVPIKPYNATYVTLNIGNRADVLVTAAGDKDAAFYMRATQPNYFPCARANQPNGTAIILYDSAAENSIPAENPHPIPVDTTCSNDPLNLTIPYYPEPLNRQPSVTRQIVATLLVNATGNQVYEMDNSSFHANYNNPLLPQANRGNLTFERQSNVYNFGSNQTVRIVFYNNNQAPHPMHLHGYDMTIVSLGPGQWDGTTVFRPDNPMRRDVQMLSPFSHLVVQFEANNPGVWAFHCHIAWHLSMGFYINVLVRPDEVRRMQIPSATKRGCDAWSKYTKDHTVQQIDDGA</sequence>
<feature type="domain" description="Plastocyanin-like" evidence="6">
    <location>
        <begin position="78"/>
        <end position="188"/>
    </location>
</feature>
<evidence type="ECO:0000256" key="2">
    <source>
        <dbReference type="ARBA" id="ARBA00023008"/>
    </source>
</evidence>
<keyword evidence="2" id="KW-0186">Copper</keyword>
<dbReference type="SUPFAM" id="SSF49503">
    <property type="entry name" value="Cupredoxins"/>
    <property type="match status" value="3"/>
</dbReference>